<reference evidence="3" key="1">
    <citation type="submission" date="2021-07" db="EMBL/GenBank/DDBJ databases">
        <authorList>
            <person name="Branca A.L. A."/>
        </authorList>
    </citation>
    <scope>NUCLEOTIDE SEQUENCE</scope>
</reference>
<dbReference type="Pfam" id="PF09995">
    <property type="entry name" value="MPAB_Lcp_cat"/>
    <property type="match status" value="1"/>
</dbReference>
<gene>
    <name evidence="3" type="ORF">PSALAMII_LOCUS729</name>
</gene>
<sequence length="428" mass="49625">MASVVTMKHFEQYDLRNFLAQVSLQQRVICVILALATYLFAVQMLRFKRRQALQERYGCYATRRSMGNMTDHDAWAIQKTIMQTEFPFIVLKSLQFALFRTYGIPTISTLLLKTSQFSDPSTSFKRYADTGILIGEFMAFDPRSERAQTAIARTKYLHQGYRASGKILEADMLYTLSLFAIEPIRFVKLFEWREMTEMERCAVGTYWKSLGDALGISYDALPSGKIGFQDGLHWLEEIGAWSHAYEVQHMKPHPRNKEIAERTIDVLLYNLPGMLKPLGTNLVSYLMDERLRSAMMIDPPTVMYGGIFASAFKLRQLSLRHLSLPRPNYMRLDVFAQEPNKHGRNWVTIYEGEPYYVEPSIYNRWCPTAWLIWALGRPIPGDEGDKYCPRGYFTPDLGPKYFEGKGHKELKDFKETLRQQRQGQCPFP</sequence>
<dbReference type="OrthoDB" id="545169at2759"/>
<evidence type="ECO:0000259" key="2">
    <source>
        <dbReference type="Pfam" id="PF09995"/>
    </source>
</evidence>
<dbReference type="EMBL" id="CAJVPD010000033">
    <property type="protein sequence ID" value="CAG8251377.1"/>
    <property type="molecule type" value="Genomic_DNA"/>
</dbReference>
<accession>A0A9W4IAQ3</accession>
<proteinExistence type="predicted"/>
<dbReference type="PANTHER" id="PTHR36124">
    <property type="match status" value="1"/>
</dbReference>
<dbReference type="AlphaFoldDB" id="A0A9W4IAQ3"/>
<feature type="transmembrane region" description="Helical" evidence="1">
    <location>
        <begin position="24"/>
        <end position="42"/>
    </location>
</feature>
<dbReference type="Proteomes" id="UP001152592">
    <property type="component" value="Unassembled WGS sequence"/>
</dbReference>
<dbReference type="GO" id="GO:0016491">
    <property type="term" value="F:oxidoreductase activity"/>
    <property type="evidence" value="ECO:0007669"/>
    <property type="project" value="InterPro"/>
</dbReference>
<evidence type="ECO:0000256" key="1">
    <source>
        <dbReference type="SAM" id="Phobius"/>
    </source>
</evidence>
<dbReference type="InterPro" id="IPR018713">
    <property type="entry name" value="MPAB/Lcp_cat_dom"/>
</dbReference>
<comment type="caution">
    <text evidence="3">The sequence shown here is derived from an EMBL/GenBank/DDBJ whole genome shotgun (WGS) entry which is preliminary data.</text>
</comment>
<protein>
    <recommendedName>
        <fullName evidence="2">ER-bound oxygenase mpaB/mpaB'/Rubber oxygenase catalytic domain-containing protein</fullName>
    </recommendedName>
</protein>
<organism evidence="3 4">
    <name type="scientific">Penicillium salamii</name>
    <dbReference type="NCBI Taxonomy" id="1612424"/>
    <lineage>
        <taxon>Eukaryota</taxon>
        <taxon>Fungi</taxon>
        <taxon>Dikarya</taxon>
        <taxon>Ascomycota</taxon>
        <taxon>Pezizomycotina</taxon>
        <taxon>Eurotiomycetes</taxon>
        <taxon>Eurotiomycetidae</taxon>
        <taxon>Eurotiales</taxon>
        <taxon>Aspergillaceae</taxon>
        <taxon>Penicillium</taxon>
    </lineage>
</organism>
<keyword evidence="1" id="KW-0812">Transmembrane</keyword>
<dbReference type="InterPro" id="IPR046366">
    <property type="entry name" value="MPAB"/>
</dbReference>
<dbReference type="PANTHER" id="PTHR36124:SF1">
    <property type="entry name" value="ER-BOUND OXYGENASE MPAB_MPAB'_RUBBER OXYGENASE CATALYTIC DOMAIN-CONTAINING PROTEIN"/>
    <property type="match status" value="1"/>
</dbReference>
<keyword evidence="1" id="KW-0472">Membrane</keyword>
<evidence type="ECO:0000313" key="3">
    <source>
        <dbReference type="EMBL" id="CAG8251377.1"/>
    </source>
</evidence>
<evidence type="ECO:0000313" key="4">
    <source>
        <dbReference type="Proteomes" id="UP001152592"/>
    </source>
</evidence>
<keyword evidence="1" id="KW-1133">Transmembrane helix</keyword>
<name>A0A9W4IAQ3_9EURO</name>
<feature type="domain" description="ER-bound oxygenase mpaB/mpaB'/Rubber oxygenase catalytic" evidence="2">
    <location>
        <begin position="115"/>
        <end position="299"/>
    </location>
</feature>